<dbReference type="InterPro" id="IPR000504">
    <property type="entry name" value="RRM_dom"/>
</dbReference>
<feature type="region of interest" description="Disordered" evidence="4">
    <location>
        <begin position="147"/>
        <end position="175"/>
    </location>
</feature>
<evidence type="ECO:0000256" key="2">
    <source>
        <dbReference type="ARBA" id="ARBA00022884"/>
    </source>
</evidence>
<comment type="caution">
    <text evidence="6">The sequence shown here is derived from an EMBL/GenBank/DDBJ whole genome shotgun (WGS) entry which is preliminary data.</text>
</comment>
<evidence type="ECO:0000256" key="3">
    <source>
        <dbReference type="PROSITE-ProRule" id="PRU00176"/>
    </source>
</evidence>
<dbReference type="GO" id="GO:0003723">
    <property type="term" value="F:RNA binding"/>
    <property type="evidence" value="ECO:0007669"/>
    <property type="project" value="UniProtKB-UniRule"/>
</dbReference>
<dbReference type="Proteomes" id="UP000623129">
    <property type="component" value="Unassembled WGS sequence"/>
</dbReference>
<protein>
    <submittedName>
        <fullName evidence="6">Heterogeneous nuclear ribonucleoprotein F</fullName>
    </submittedName>
</protein>
<evidence type="ECO:0000259" key="5">
    <source>
        <dbReference type="PROSITE" id="PS50102"/>
    </source>
</evidence>
<dbReference type="GO" id="GO:1990904">
    <property type="term" value="C:ribonucleoprotein complex"/>
    <property type="evidence" value="ECO:0007669"/>
    <property type="project" value="UniProtKB-KW"/>
</dbReference>
<evidence type="ECO:0000313" key="6">
    <source>
        <dbReference type="EMBL" id="KAF3330168.1"/>
    </source>
</evidence>
<dbReference type="InterPro" id="IPR012677">
    <property type="entry name" value="Nucleotide-bd_a/b_plait_sf"/>
</dbReference>
<keyword evidence="6" id="KW-0687">Ribonucleoprotein</keyword>
<dbReference type="EMBL" id="SWLB01000014">
    <property type="protein sequence ID" value="KAF3330168.1"/>
    <property type="molecule type" value="Genomic_DNA"/>
</dbReference>
<dbReference type="Pfam" id="PF00076">
    <property type="entry name" value="RRM_1"/>
    <property type="match status" value="1"/>
</dbReference>
<evidence type="ECO:0000313" key="7">
    <source>
        <dbReference type="Proteomes" id="UP000623129"/>
    </source>
</evidence>
<feature type="domain" description="RRM" evidence="5">
    <location>
        <begin position="179"/>
        <end position="256"/>
    </location>
</feature>
<dbReference type="InterPro" id="IPR050666">
    <property type="entry name" value="ESRP"/>
</dbReference>
<keyword evidence="7" id="KW-1185">Reference proteome</keyword>
<evidence type="ECO:0000256" key="1">
    <source>
        <dbReference type="ARBA" id="ARBA00022737"/>
    </source>
</evidence>
<name>A0A833QXZ1_9POAL</name>
<dbReference type="OrthoDB" id="431068at2759"/>
<dbReference type="PANTHER" id="PTHR13976">
    <property type="entry name" value="HETEROGENEOUS NUCLEAR RIBONUCLEOPROTEIN-RELATED"/>
    <property type="match status" value="1"/>
</dbReference>
<evidence type="ECO:0000256" key="4">
    <source>
        <dbReference type="SAM" id="MobiDB-lite"/>
    </source>
</evidence>
<dbReference type="AlphaFoldDB" id="A0A833QXZ1"/>
<dbReference type="CDD" id="cd12254">
    <property type="entry name" value="RRM_hnRNPH_ESRPs_RBM12_like"/>
    <property type="match status" value="2"/>
</dbReference>
<gene>
    <name evidence="6" type="ORF">FCM35_KLT05499</name>
</gene>
<proteinExistence type="predicted"/>
<dbReference type="PROSITE" id="PS50102">
    <property type="entry name" value="RRM"/>
    <property type="match status" value="1"/>
</dbReference>
<sequence length="268" mass="30388">MMYQKKRKYDGNDSRAMGLKRHQPYPMEASLYGAPAPGGMNMMYPAGPFGYSNQASLFPAVRLRGLPFDCSEVDVVDFLQGLDLIDILFVHNGGRFTGEAYCLLAYPVQVDFALQRNRQNIGRRYIEVFRCKREDYYTAIAQEVSSGKIGGSSPRRNAPPPKPKPSADGPKDDHAVHTGVLRMRGLPFSATKEEIMDFFREFELTENRIHLVLNRDGRPSGEAFVEFENAEESKAAMKNDRMTLGSRYIELFASQLKEMDEAISRERH</sequence>
<dbReference type="InterPro" id="IPR035979">
    <property type="entry name" value="RBD_domain_sf"/>
</dbReference>
<dbReference type="SUPFAM" id="SSF54928">
    <property type="entry name" value="RNA-binding domain, RBD"/>
    <property type="match status" value="2"/>
</dbReference>
<keyword evidence="1" id="KW-0677">Repeat</keyword>
<organism evidence="6 7">
    <name type="scientific">Carex littledalei</name>
    <dbReference type="NCBI Taxonomy" id="544730"/>
    <lineage>
        <taxon>Eukaryota</taxon>
        <taxon>Viridiplantae</taxon>
        <taxon>Streptophyta</taxon>
        <taxon>Embryophyta</taxon>
        <taxon>Tracheophyta</taxon>
        <taxon>Spermatophyta</taxon>
        <taxon>Magnoliopsida</taxon>
        <taxon>Liliopsida</taxon>
        <taxon>Poales</taxon>
        <taxon>Cyperaceae</taxon>
        <taxon>Cyperoideae</taxon>
        <taxon>Cariceae</taxon>
        <taxon>Carex</taxon>
        <taxon>Carex subgen. Euthyceras</taxon>
    </lineage>
</organism>
<dbReference type="Gene3D" id="3.30.70.330">
    <property type="match status" value="2"/>
</dbReference>
<accession>A0A833QXZ1</accession>
<keyword evidence="2 3" id="KW-0694">RNA-binding</keyword>
<reference evidence="6" key="1">
    <citation type="submission" date="2020-01" db="EMBL/GenBank/DDBJ databases">
        <title>Genome sequence of Kobresia littledalei, the first chromosome-level genome in the family Cyperaceae.</title>
        <authorList>
            <person name="Qu G."/>
        </authorList>
    </citation>
    <scope>NUCLEOTIDE SEQUENCE</scope>
    <source>
        <strain evidence="6">C.B.Clarke</strain>
        <tissue evidence="6">Leaf</tissue>
    </source>
</reference>
<dbReference type="SMART" id="SM00360">
    <property type="entry name" value="RRM"/>
    <property type="match status" value="2"/>
</dbReference>